<organism evidence="1 2">
    <name type="scientific">Linderina pennispora</name>
    <dbReference type="NCBI Taxonomy" id="61395"/>
    <lineage>
        <taxon>Eukaryota</taxon>
        <taxon>Fungi</taxon>
        <taxon>Fungi incertae sedis</taxon>
        <taxon>Zoopagomycota</taxon>
        <taxon>Kickxellomycotina</taxon>
        <taxon>Kickxellomycetes</taxon>
        <taxon>Kickxellales</taxon>
        <taxon>Kickxellaceae</taxon>
        <taxon>Linderina</taxon>
    </lineage>
</organism>
<evidence type="ECO:0008006" key="3">
    <source>
        <dbReference type="Google" id="ProtNLM"/>
    </source>
</evidence>
<dbReference type="Proteomes" id="UP000193922">
    <property type="component" value="Unassembled WGS sequence"/>
</dbReference>
<dbReference type="EMBL" id="MCFD01000008">
    <property type="protein sequence ID" value="ORX68961.1"/>
    <property type="molecule type" value="Genomic_DNA"/>
</dbReference>
<proteinExistence type="predicted"/>
<dbReference type="AlphaFoldDB" id="A0A1Y1W603"/>
<dbReference type="RefSeq" id="XP_040742693.1">
    <property type="nucleotide sequence ID" value="XM_040885578.1"/>
</dbReference>
<dbReference type="GeneID" id="63802226"/>
<keyword evidence="2" id="KW-1185">Reference proteome</keyword>
<dbReference type="OrthoDB" id="5559863at2759"/>
<reference evidence="1 2" key="1">
    <citation type="submission" date="2016-07" db="EMBL/GenBank/DDBJ databases">
        <title>Pervasive Adenine N6-methylation of Active Genes in Fungi.</title>
        <authorList>
            <consortium name="DOE Joint Genome Institute"/>
            <person name="Mondo S.J."/>
            <person name="Dannebaum R.O."/>
            <person name="Kuo R.C."/>
            <person name="Labutti K."/>
            <person name="Haridas S."/>
            <person name="Kuo A."/>
            <person name="Salamov A."/>
            <person name="Ahrendt S.R."/>
            <person name="Lipzen A."/>
            <person name="Sullivan W."/>
            <person name="Andreopoulos W.B."/>
            <person name="Clum A."/>
            <person name="Lindquist E."/>
            <person name="Daum C."/>
            <person name="Ramamoorthy G.K."/>
            <person name="Gryganskyi A."/>
            <person name="Culley D."/>
            <person name="Magnuson J.K."/>
            <person name="James T.Y."/>
            <person name="O'Malley M.A."/>
            <person name="Stajich J.E."/>
            <person name="Spatafora J.W."/>
            <person name="Visel A."/>
            <person name="Grigoriev I.V."/>
        </authorList>
    </citation>
    <scope>NUCLEOTIDE SEQUENCE [LARGE SCALE GENOMIC DNA]</scope>
    <source>
        <strain evidence="1 2">ATCC 12442</strain>
    </source>
</reference>
<gene>
    <name evidence="1" type="ORF">DL89DRAFT_258061</name>
</gene>
<protein>
    <recommendedName>
        <fullName evidence="3">F-box domain-containing protein</fullName>
    </recommendedName>
</protein>
<dbReference type="SUPFAM" id="SSF52047">
    <property type="entry name" value="RNI-like"/>
    <property type="match status" value="1"/>
</dbReference>
<sequence length="531" mass="59248">MANDGLHISELAGGDILKRILAIACRSYLAQTVGMDNYMKAVQLAAVCQSWRRSANRLLSRIIIVQNVNAIPKNQRSAPASAAKSRWVSNIGSIVAAGMSDRAKDMRVIGAFDTQGAVLNEVLETLGFSAGQWDNVRSITFVGGIFSVGTASVGEVAHSACAYLGKRLPGLVEVDHTQLAAANSLQGVVSNMLIRHFLPQLHTLHIWYPFPVVGLKCIPQNVTKVRIDASLLANLPKFPQIPAPQLRQMEIFELDGEFRWSMFASDPTNSQAIFENLEELKLEYSYGEPESLSVIQDELQMAFPKLRKLVVENVLMFYSDFYTLFHDSPLRSLELREYLDMLHDVDPQVIAQVDELHLIICDEDLNLSDMSYQDITKFFMTRSPVQHAELLLGGLPLPIPEGILWSELRQLTIETELIDWTGFARMLSQLPHLWSIEILRSTMVSPDEGPDVIVESTDPISTSLQTFAISSYALVLSASDVAWVRLLIERAPVLMKLGLPPSYIERFEAYAEEAGKCIGVFEKQHFGTLYH</sequence>
<evidence type="ECO:0000313" key="1">
    <source>
        <dbReference type="EMBL" id="ORX68961.1"/>
    </source>
</evidence>
<name>A0A1Y1W603_9FUNG</name>
<comment type="caution">
    <text evidence="1">The sequence shown here is derived from an EMBL/GenBank/DDBJ whole genome shotgun (WGS) entry which is preliminary data.</text>
</comment>
<evidence type="ECO:0000313" key="2">
    <source>
        <dbReference type="Proteomes" id="UP000193922"/>
    </source>
</evidence>
<accession>A0A1Y1W603</accession>